<protein>
    <submittedName>
        <fullName evidence="3">Uncharacterized protein LOC111449340</fullName>
    </submittedName>
</protein>
<name>A0A6J1FZL9_CUCMO</name>
<feature type="region of interest" description="Disordered" evidence="1">
    <location>
        <begin position="1"/>
        <end position="20"/>
    </location>
</feature>
<dbReference type="PANTHER" id="PTHR34539">
    <property type="entry name" value="T6J4.11 PROTEIN"/>
    <property type="match status" value="1"/>
</dbReference>
<evidence type="ECO:0000313" key="3">
    <source>
        <dbReference type="RefSeq" id="XP_022944959.1"/>
    </source>
</evidence>
<feature type="region of interest" description="Disordered" evidence="1">
    <location>
        <begin position="42"/>
        <end position="99"/>
    </location>
</feature>
<feature type="compositionally biased region" description="Polar residues" evidence="1">
    <location>
        <begin position="45"/>
        <end position="65"/>
    </location>
</feature>
<sequence length="155" mass="17051">MASKRDRDEPAGADEINELKRQKSYTQILSLLDEDEEEPIHDLSSIITTLQQEISSPSSPQNTADAVTTATHDSVSTSSSSVTSSDSVKETEEEGESERVMRHLLQASDDELGIPAGEFLVGDGVNGVLPFCDAFWELEDEAANYYTLFQSQLFM</sequence>
<proteinExistence type="predicted"/>
<feature type="compositionally biased region" description="Low complexity" evidence="1">
    <location>
        <begin position="66"/>
        <end position="86"/>
    </location>
</feature>
<evidence type="ECO:0000313" key="2">
    <source>
        <dbReference type="Proteomes" id="UP000504609"/>
    </source>
</evidence>
<gene>
    <name evidence="3" type="primary">LOC111449340</name>
</gene>
<feature type="compositionally biased region" description="Basic and acidic residues" evidence="1">
    <location>
        <begin position="1"/>
        <end position="10"/>
    </location>
</feature>
<evidence type="ECO:0000256" key="1">
    <source>
        <dbReference type="SAM" id="MobiDB-lite"/>
    </source>
</evidence>
<keyword evidence="2" id="KW-1185">Reference proteome</keyword>
<dbReference type="GeneID" id="111449340"/>
<dbReference type="Proteomes" id="UP000504609">
    <property type="component" value="Unplaced"/>
</dbReference>
<dbReference type="AlphaFoldDB" id="A0A6J1FZL9"/>
<accession>A0A6J1FZL9</accession>
<organism evidence="2 3">
    <name type="scientific">Cucurbita moschata</name>
    <name type="common">Winter crookneck squash</name>
    <name type="synonym">Cucurbita pepo var. moschata</name>
    <dbReference type="NCBI Taxonomy" id="3662"/>
    <lineage>
        <taxon>Eukaryota</taxon>
        <taxon>Viridiplantae</taxon>
        <taxon>Streptophyta</taxon>
        <taxon>Embryophyta</taxon>
        <taxon>Tracheophyta</taxon>
        <taxon>Spermatophyta</taxon>
        <taxon>Magnoliopsida</taxon>
        <taxon>eudicotyledons</taxon>
        <taxon>Gunneridae</taxon>
        <taxon>Pentapetalae</taxon>
        <taxon>rosids</taxon>
        <taxon>fabids</taxon>
        <taxon>Cucurbitales</taxon>
        <taxon>Cucurbitaceae</taxon>
        <taxon>Cucurbiteae</taxon>
        <taxon>Cucurbita</taxon>
    </lineage>
</organism>
<dbReference type="KEGG" id="cmos:111449340"/>
<dbReference type="RefSeq" id="XP_022944959.1">
    <property type="nucleotide sequence ID" value="XM_023089191.1"/>
</dbReference>
<dbReference type="PANTHER" id="PTHR34539:SF3">
    <property type="entry name" value="NAC DOMAIN-CONTAINING PROTEIN"/>
    <property type="match status" value="1"/>
</dbReference>
<reference evidence="3" key="1">
    <citation type="submission" date="2025-08" db="UniProtKB">
        <authorList>
            <consortium name="RefSeq"/>
        </authorList>
    </citation>
    <scope>IDENTIFICATION</scope>
    <source>
        <tissue evidence="3">Young leaves</tissue>
    </source>
</reference>